<proteinExistence type="predicted"/>
<dbReference type="EMBL" id="JJRY01000022">
    <property type="protein sequence ID" value="KEF36778.1"/>
    <property type="molecule type" value="Genomic_DNA"/>
</dbReference>
<organism evidence="1 2">
    <name type="scientific">Schinkia azotoformans MEV2011</name>
    <dbReference type="NCBI Taxonomy" id="1348973"/>
    <lineage>
        <taxon>Bacteria</taxon>
        <taxon>Bacillati</taxon>
        <taxon>Bacillota</taxon>
        <taxon>Bacilli</taxon>
        <taxon>Bacillales</taxon>
        <taxon>Bacillaceae</taxon>
        <taxon>Calidifontibacillus/Schinkia group</taxon>
        <taxon>Schinkia</taxon>
    </lineage>
</organism>
<sequence length="72" mass="7670">MYNELQSLGMDNYQVGELIPMNYQSEDTRFGFMRCGGMCAGRCGGFCAGRCGGFCAGRCGGFCAGMCGGFFI</sequence>
<comment type="caution">
    <text evidence="1">The sequence shown here is derived from an EMBL/GenBank/DDBJ whole genome shotgun (WGS) entry which is preliminary data.</text>
</comment>
<dbReference type="AlphaFoldDB" id="A0A072NIQ2"/>
<evidence type="ECO:0000313" key="2">
    <source>
        <dbReference type="Proteomes" id="UP000027936"/>
    </source>
</evidence>
<evidence type="ECO:0008006" key="3">
    <source>
        <dbReference type="Google" id="ProtNLM"/>
    </source>
</evidence>
<gene>
    <name evidence="1" type="ORF">M670_04029</name>
</gene>
<dbReference type="NCBIfam" id="TIGR03601">
    <property type="entry name" value="B_an_ocin"/>
    <property type="match status" value="1"/>
</dbReference>
<evidence type="ECO:0000313" key="1">
    <source>
        <dbReference type="EMBL" id="KEF36778.1"/>
    </source>
</evidence>
<reference evidence="1 2" key="1">
    <citation type="submission" date="2014-04" db="EMBL/GenBank/DDBJ databases">
        <title>Draft genome sequence of Bacillus azotoformans MEV2011, a (co-) denitrifying strain unable to grow in the presence of oxygen.</title>
        <authorList>
            <person name="Nielsen M."/>
            <person name="Schreiber L."/>
            <person name="Finster K."/>
            <person name="Schramm A."/>
        </authorList>
    </citation>
    <scope>NUCLEOTIDE SEQUENCE [LARGE SCALE GENOMIC DNA]</scope>
    <source>
        <strain evidence="1 2">MEV2011</strain>
    </source>
</reference>
<dbReference type="Proteomes" id="UP000027936">
    <property type="component" value="Unassembled WGS sequence"/>
</dbReference>
<protein>
    <recommendedName>
        <fullName evidence="3">Heterocycloanthracin/sonorensin family bacteriocin</fullName>
    </recommendedName>
</protein>
<accession>A0A072NIQ2</accession>
<name>A0A072NIQ2_SCHAZ</name>
<dbReference type="InterPro" id="IPR019890">
    <property type="entry name" value="Bacteriocin/sonorensin"/>
</dbReference>